<accession>A0AAE1JEJ1</accession>
<name>A0AAE1JEJ1_9HYPO</name>
<proteinExistence type="predicted"/>
<organism evidence="1 2">
    <name type="scientific">Trichoderma aggressivum f. europaeum</name>
    <dbReference type="NCBI Taxonomy" id="173218"/>
    <lineage>
        <taxon>Eukaryota</taxon>
        <taxon>Fungi</taxon>
        <taxon>Dikarya</taxon>
        <taxon>Ascomycota</taxon>
        <taxon>Pezizomycotina</taxon>
        <taxon>Sordariomycetes</taxon>
        <taxon>Hypocreomycetidae</taxon>
        <taxon>Hypocreales</taxon>
        <taxon>Hypocreaceae</taxon>
        <taxon>Trichoderma</taxon>
    </lineage>
</organism>
<dbReference type="AlphaFoldDB" id="A0AAE1JEJ1"/>
<comment type="caution">
    <text evidence="1">The sequence shown here is derived from an EMBL/GenBank/DDBJ whole genome shotgun (WGS) entry which is preliminary data.</text>
</comment>
<dbReference type="RefSeq" id="XP_062760139.1">
    <property type="nucleotide sequence ID" value="XM_062902661.1"/>
</dbReference>
<evidence type="ECO:0000313" key="2">
    <source>
        <dbReference type="Proteomes" id="UP001273209"/>
    </source>
</evidence>
<reference evidence="1" key="1">
    <citation type="submission" date="2023-11" db="EMBL/GenBank/DDBJ databases">
        <title>The genome sequences of three competitors of mushroom-forming fungi.</title>
        <authorList>
            <person name="Beijen E."/>
            <person name="Ohm R.A."/>
        </authorList>
    </citation>
    <scope>NUCLEOTIDE SEQUENCE</scope>
    <source>
        <strain evidence="1">CBS 100526</strain>
    </source>
</reference>
<dbReference type="Proteomes" id="UP001273209">
    <property type="component" value="Unassembled WGS sequence"/>
</dbReference>
<keyword evidence="2" id="KW-1185">Reference proteome</keyword>
<protein>
    <submittedName>
        <fullName evidence="1">Uncharacterized protein</fullName>
    </submittedName>
</protein>
<gene>
    <name evidence="1" type="ORF">Triagg1_915</name>
</gene>
<dbReference type="EMBL" id="JAWRVG010000002">
    <property type="protein sequence ID" value="KAK4084435.1"/>
    <property type="molecule type" value="Genomic_DNA"/>
</dbReference>
<sequence length="175" mass="19527">MPMDVPLRTPPGAGAGAALRYKCPLSSDSPFHSLPLPKYIRTLALASPHELSTPQIITITITKHHNCLHTKPNHLHYFKASHLNFAALALKPICSRPATINLLTRDAAFYRRPQHQTYQALTAFQQTLTTSQCLLSDLLTFLPARVPHPADLFLLCPNESRARSEEIHHTLSLQL</sequence>
<evidence type="ECO:0000313" key="1">
    <source>
        <dbReference type="EMBL" id="KAK4084435.1"/>
    </source>
</evidence>
<dbReference type="GeneID" id="87923980"/>